<keyword evidence="2" id="KW-1185">Reference proteome</keyword>
<protein>
    <submittedName>
        <fullName evidence="1">Uncharacterized protein</fullName>
    </submittedName>
</protein>
<dbReference type="AlphaFoldDB" id="A0AAV4Q1Z4"/>
<evidence type="ECO:0000313" key="2">
    <source>
        <dbReference type="Proteomes" id="UP001054837"/>
    </source>
</evidence>
<name>A0AAV4Q1Z4_9ARAC</name>
<gene>
    <name evidence="1" type="ORF">CDAR_369941</name>
</gene>
<sequence>MSLLLLKQYWHCIFRMPLRLPLLCPNLEIDREIGKSTFRNWVQSTKRKSALPGRPGPSLGLVEKLTNKEEKFSLRSRQSSWHVLGVSRIHYKSLIRKPWGYGKTIWGEVV</sequence>
<evidence type="ECO:0000313" key="1">
    <source>
        <dbReference type="EMBL" id="GIY02489.1"/>
    </source>
</evidence>
<dbReference type="Proteomes" id="UP001054837">
    <property type="component" value="Unassembled WGS sequence"/>
</dbReference>
<reference evidence="1 2" key="1">
    <citation type="submission" date="2021-06" db="EMBL/GenBank/DDBJ databases">
        <title>Caerostris darwini draft genome.</title>
        <authorList>
            <person name="Kono N."/>
            <person name="Arakawa K."/>
        </authorList>
    </citation>
    <scope>NUCLEOTIDE SEQUENCE [LARGE SCALE GENOMIC DNA]</scope>
</reference>
<comment type="caution">
    <text evidence="1">The sequence shown here is derived from an EMBL/GenBank/DDBJ whole genome shotgun (WGS) entry which is preliminary data.</text>
</comment>
<proteinExistence type="predicted"/>
<organism evidence="1 2">
    <name type="scientific">Caerostris darwini</name>
    <dbReference type="NCBI Taxonomy" id="1538125"/>
    <lineage>
        <taxon>Eukaryota</taxon>
        <taxon>Metazoa</taxon>
        <taxon>Ecdysozoa</taxon>
        <taxon>Arthropoda</taxon>
        <taxon>Chelicerata</taxon>
        <taxon>Arachnida</taxon>
        <taxon>Araneae</taxon>
        <taxon>Araneomorphae</taxon>
        <taxon>Entelegynae</taxon>
        <taxon>Araneoidea</taxon>
        <taxon>Araneidae</taxon>
        <taxon>Caerostris</taxon>
    </lineage>
</organism>
<accession>A0AAV4Q1Z4</accession>
<dbReference type="EMBL" id="BPLQ01003678">
    <property type="protein sequence ID" value="GIY02489.1"/>
    <property type="molecule type" value="Genomic_DNA"/>
</dbReference>